<organism evidence="1">
    <name type="scientific">Candidatus Nitrotoga fabula</name>
    <dbReference type="NCBI Taxonomy" id="2182327"/>
    <lineage>
        <taxon>Bacteria</taxon>
        <taxon>Pseudomonadati</taxon>
        <taxon>Pseudomonadota</taxon>
        <taxon>Betaproteobacteria</taxon>
        <taxon>Nitrosomonadales</taxon>
        <taxon>Gallionellaceae</taxon>
        <taxon>Candidatus Nitrotoga</taxon>
    </lineage>
</organism>
<dbReference type="AlphaFoldDB" id="A0A2X0QT57"/>
<protein>
    <recommendedName>
        <fullName evidence="2">Dicarboxylate transport domain-containing protein</fullName>
    </recommendedName>
</protein>
<reference evidence="1" key="1">
    <citation type="submission" date="2018-05" db="EMBL/GenBank/DDBJ databases">
        <authorList>
            <person name="Lanie J.A."/>
            <person name="Ng W.-L."/>
            <person name="Kazmierczak K.M."/>
            <person name="Andrzejewski T.M."/>
            <person name="Davidsen T.M."/>
            <person name="Wayne K.J."/>
            <person name="Tettelin H."/>
            <person name="Glass J.I."/>
            <person name="Rusch D."/>
            <person name="Podicherti R."/>
            <person name="Tsui H.-C.T."/>
            <person name="Winkler M.E."/>
        </authorList>
    </citation>
    <scope>NUCLEOTIDE SEQUENCE</scope>
    <source>
        <strain evidence="1">KNB</strain>
    </source>
</reference>
<gene>
    <name evidence="1" type="ORF">NITFAB_0903</name>
</gene>
<sequence length="680" mass="75212">MIEPDTIMPDNKTNHFFRIRIPGQLLTGLLSLCLLFLPGSLRALQVTLNIADVAAPGFSARGIKAVLAQNGSAEFSIAELGFADRTLHGLHLHCAEFLLSTEQIGCLNGKLDSLPGLSVFLNYRVKPQRLELRLTGKKNESWQLNADLRAQPWHASVRLRNARIIRLSGLLPPDGPLPSQGGLNGTLAIKGDQQGVRQFNADLQLNDWAVSDASGLHAAEKIHGKLQAQAIRTGRIWEWSGALDWQEGELFWQPLYLRAGHALQAAGKWQEGQFQVTQAVATLPDVGRVELGALWDISNSKLLDGRLSGKQLSLTAGFANYARPFLENTALAKTELKGHADLEWRYRKDATEAMLLKLRNVSVADEEGRFSLNGVNADIPWHARARSVAQVSFADSELMKLPLGASKLKIQMQGKDFVMPAASLPVLDGKLEITDFHLHQKDGNWQWNFSNTLTPISMDKLSAVLHWPQMHGTLSGYVPRVSYQDKLIRADGTLLFRVFDGTAEVDHLELYDPFGRAPRLSGNLDMRDLDLDLLTNTFSFGNIQGRIDLSVDNLELVNWRPARFDARVASSPGKYRKRISQKAVENITALGGSGAGAALQRSFLRIFESFGYERIGLGCELHNEICTMSGVDGEGEVYTIVQGGGIPAITVMGYNRKVDWTELLSRLERVMQENMQAVVK</sequence>
<name>A0A2X0QT57_9PROT</name>
<accession>A0A2X0QT57</accession>
<evidence type="ECO:0000313" key="1">
    <source>
        <dbReference type="EMBL" id="SPS05313.1"/>
    </source>
</evidence>
<proteinExistence type="predicted"/>
<evidence type="ECO:0008006" key="2">
    <source>
        <dbReference type="Google" id="ProtNLM"/>
    </source>
</evidence>
<dbReference type="EMBL" id="LS423452">
    <property type="protein sequence ID" value="SPS05313.1"/>
    <property type="molecule type" value="Genomic_DNA"/>
</dbReference>